<dbReference type="RefSeq" id="WP_152827521.1">
    <property type="nucleotide sequence ID" value="NZ_WHUT02000009.1"/>
</dbReference>
<gene>
    <name evidence="6" type="ORF">GEU84_015440</name>
</gene>
<dbReference type="PIRSF" id="PIRSF036466">
    <property type="entry name" value="UCP036466"/>
    <property type="match status" value="1"/>
</dbReference>
<keyword evidence="7" id="KW-1185">Reference proteome</keyword>
<evidence type="ECO:0000256" key="5">
    <source>
        <dbReference type="HAMAP-Rule" id="MF_01361"/>
    </source>
</evidence>
<dbReference type="InterPro" id="IPR009760">
    <property type="entry name" value="DUF1328"/>
</dbReference>
<dbReference type="GO" id="GO:0005886">
    <property type="term" value="C:plasma membrane"/>
    <property type="evidence" value="ECO:0007669"/>
    <property type="project" value="UniProtKB-SubCell"/>
</dbReference>
<keyword evidence="2 5" id="KW-0812">Transmembrane</keyword>
<dbReference type="NCBIfam" id="NF010229">
    <property type="entry name" value="PRK13682.1-4"/>
    <property type="match status" value="1"/>
</dbReference>
<dbReference type="Proteomes" id="UP000484076">
    <property type="component" value="Unassembled WGS sequence"/>
</dbReference>
<keyword evidence="4 5" id="KW-0472">Membrane</keyword>
<reference evidence="6" key="1">
    <citation type="submission" date="2020-05" db="EMBL/GenBank/DDBJ databases">
        <title>Fertoebacter nigrum gen. nov., sp. nov., a new member of the family Rhodobacteraceae.</title>
        <authorList>
            <person name="Szuroczki S."/>
            <person name="Abbaszade G."/>
            <person name="Buni D."/>
            <person name="Schumann P."/>
            <person name="Toth E."/>
        </authorList>
    </citation>
    <scope>NUCLEOTIDE SEQUENCE</scope>
    <source>
        <strain evidence="6">RG-N-1a</strain>
    </source>
</reference>
<evidence type="ECO:0000256" key="1">
    <source>
        <dbReference type="ARBA" id="ARBA00022475"/>
    </source>
</evidence>
<sequence>MLGWSLTFLVIALLAASFGFGTVAGTSMAIAKIIFVVFLALFLITVIGRSFRDRPPF</sequence>
<dbReference type="EMBL" id="WHUT02000009">
    <property type="protein sequence ID" value="NUB45792.1"/>
    <property type="molecule type" value="Genomic_DNA"/>
</dbReference>
<evidence type="ECO:0000313" key="7">
    <source>
        <dbReference type="Proteomes" id="UP000484076"/>
    </source>
</evidence>
<comment type="subcellular location">
    <subcellularLocation>
        <location evidence="5">Cell membrane</location>
        <topology evidence="5">Single-pass membrane protein</topology>
    </subcellularLocation>
</comment>
<protein>
    <recommendedName>
        <fullName evidence="5">UPF0391 membrane protein GEU84_015440</fullName>
    </recommendedName>
</protein>
<accession>A0A8X8GZ39</accession>
<organism evidence="6 7">
    <name type="scientific">Fertoeibacter niger</name>
    <dbReference type="NCBI Taxonomy" id="2656921"/>
    <lineage>
        <taxon>Bacteria</taxon>
        <taxon>Pseudomonadati</taxon>
        <taxon>Pseudomonadota</taxon>
        <taxon>Alphaproteobacteria</taxon>
        <taxon>Rhodobacterales</taxon>
        <taxon>Paracoccaceae</taxon>
        <taxon>Fertoeibacter</taxon>
    </lineage>
</organism>
<dbReference type="Pfam" id="PF07043">
    <property type="entry name" value="DUF1328"/>
    <property type="match status" value="1"/>
</dbReference>
<evidence type="ECO:0000256" key="3">
    <source>
        <dbReference type="ARBA" id="ARBA00022989"/>
    </source>
</evidence>
<comment type="similarity">
    <text evidence="5">Belongs to the UPF0391 family.</text>
</comment>
<keyword evidence="1 5" id="KW-1003">Cell membrane</keyword>
<proteinExistence type="inferred from homology"/>
<dbReference type="AlphaFoldDB" id="A0A8X8GZ39"/>
<feature type="transmembrane region" description="Helical" evidence="5">
    <location>
        <begin position="29"/>
        <end position="48"/>
    </location>
</feature>
<evidence type="ECO:0000313" key="6">
    <source>
        <dbReference type="EMBL" id="NUB45792.1"/>
    </source>
</evidence>
<keyword evidence="3 5" id="KW-1133">Transmembrane helix</keyword>
<comment type="caution">
    <text evidence="6">The sequence shown here is derived from an EMBL/GenBank/DDBJ whole genome shotgun (WGS) entry which is preliminary data.</text>
</comment>
<evidence type="ECO:0000256" key="4">
    <source>
        <dbReference type="ARBA" id="ARBA00023136"/>
    </source>
</evidence>
<evidence type="ECO:0000256" key="2">
    <source>
        <dbReference type="ARBA" id="ARBA00022692"/>
    </source>
</evidence>
<dbReference type="HAMAP" id="MF_01361">
    <property type="entry name" value="UPF0391"/>
    <property type="match status" value="1"/>
</dbReference>
<name>A0A8X8GZ39_9RHOB</name>